<dbReference type="PANTHER" id="PTHR46628">
    <property type="entry name" value="PIRNA BIOGENESIS PROTEIN EXD1"/>
    <property type="match status" value="1"/>
</dbReference>
<organism evidence="1 2">
    <name type="scientific">Phlebotomus papatasi</name>
    <name type="common">Sandfly</name>
    <dbReference type="NCBI Taxonomy" id="29031"/>
    <lineage>
        <taxon>Eukaryota</taxon>
        <taxon>Metazoa</taxon>
        <taxon>Ecdysozoa</taxon>
        <taxon>Arthropoda</taxon>
        <taxon>Hexapoda</taxon>
        <taxon>Insecta</taxon>
        <taxon>Pterygota</taxon>
        <taxon>Neoptera</taxon>
        <taxon>Endopterygota</taxon>
        <taxon>Diptera</taxon>
        <taxon>Nematocera</taxon>
        <taxon>Psychodoidea</taxon>
        <taxon>Psychodidae</taxon>
        <taxon>Phlebotomus</taxon>
        <taxon>Phlebotomus</taxon>
    </lineage>
</organism>
<dbReference type="EMBL" id="AJVK01012911">
    <property type="status" value="NOT_ANNOTATED_CDS"/>
    <property type="molecule type" value="Genomic_DNA"/>
</dbReference>
<dbReference type="AlphaFoldDB" id="A0A1B0D951"/>
<dbReference type="GO" id="GO:0003676">
    <property type="term" value="F:nucleic acid binding"/>
    <property type="evidence" value="ECO:0007669"/>
    <property type="project" value="InterPro"/>
</dbReference>
<evidence type="ECO:0000313" key="1">
    <source>
        <dbReference type="EnsemblMetazoa" id="PPAI004163-PA"/>
    </source>
</evidence>
<dbReference type="PANTHER" id="PTHR46628:SF1">
    <property type="entry name" value="PIRNA BIOGENESIS PROTEIN EXD1"/>
    <property type="match status" value="1"/>
</dbReference>
<dbReference type="Gene3D" id="3.30.420.10">
    <property type="entry name" value="Ribonuclease H-like superfamily/Ribonuclease H"/>
    <property type="match status" value="1"/>
</dbReference>
<dbReference type="InterPro" id="IPR012337">
    <property type="entry name" value="RNaseH-like_sf"/>
</dbReference>
<dbReference type="EnsemblMetazoa" id="PPAI004163-RA">
    <property type="protein sequence ID" value="PPAI004163-PA"/>
    <property type="gene ID" value="PPAI004163"/>
</dbReference>
<dbReference type="GO" id="GO:1990923">
    <property type="term" value="C:PET complex"/>
    <property type="evidence" value="ECO:0007669"/>
    <property type="project" value="TreeGrafter"/>
</dbReference>
<evidence type="ECO:0000313" key="2">
    <source>
        <dbReference type="Proteomes" id="UP000092462"/>
    </source>
</evidence>
<name>A0A1B0D951_PHLPP</name>
<dbReference type="VEuPathDB" id="VectorBase:PPAI004163"/>
<sequence>MDFEELKEGQKMLIELEKRQFCGEFKDYDCRNRTIQLVNLKDFKTMKHYSRSATFLIDEILGIRTIEDTPKVTKDTEDIKKTSKEQKGIVLTMDQIKEVQEMVCTFQYIIQPDKHYFEAVRELKGCQEIGLDVIGGRNGRFGTGSLLVLSSRKRIYIFDIMNFGSIPGEIKEIFEAQWPQKIIHDSISVADFLMKHNIKLNNISDTWIAHTAVAKSTVPLTVGKCVQEYLKIPMTDLTDKDNLAFSKRPLDIKQCSLAAEQVAFLHHLNTVLLHGNLFKRFYEACQ</sequence>
<proteinExistence type="predicted"/>
<dbReference type="SUPFAM" id="SSF53098">
    <property type="entry name" value="Ribonuclease H-like"/>
    <property type="match status" value="1"/>
</dbReference>
<dbReference type="InterPro" id="IPR052144">
    <property type="entry name" value="piRNA_biogenesis_EXD1"/>
</dbReference>
<dbReference type="Proteomes" id="UP000092462">
    <property type="component" value="Unassembled WGS sequence"/>
</dbReference>
<dbReference type="InterPro" id="IPR036397">
    <property type="entry name" value="RNaseH_sf"/>
</dbReference>
<protein>
    <submittedName>
        <fullName evidence="1">Uncharacterized protein</fullName>
    </submittedName>
</protein>
<keyword evidence="2" id="KW-1185">Reference proteome</keyword>
<dbReference type="GO" id="GO:0034587">
    <property type="term" value="P:piRNA processing"/>
    <property type="evidence" value="ECO:0007669"/>
    <property type="project" value="TreeGrafter"/>
</dbReference>
<reference evidence="1" key="1">
    <citation type="submission" date="2022-08" db="UniProtKB">
        <authorList>
            <consortium name="EnsemblMetazoa"/>
        </authorList>
    </citation>
    <scope>IDENTIFICATION</scope>
    <source>
        <strain evidence="1">Israel</strain>
    </source>
</reference>
<accession>A0A1B0D951</accession>